<accession>A0AAP2Z5S2</accession>
<dbReference type="EMBL" id="JAOPJZ010000002">
    <property type="protein sequence ID" value="MCU4751259.1"/>
    <property type="molecule type" value="Genomic_DNA"/>
</dbReference>
<evidence type="ECO:0000313" key="2">
    <source>
        <dbReference type="Proteomes" id="UP001321047"/>
    </source>
</evidence>
<sequence>MPLEPNRAIPRREFVRSAVAIGGASALSACLDAEADEDVADPGEPKFPQGREDFSALPERQHAWNDFMVREPSGDTILPQQQLLLFVEYTGSVPPTDDERAAVEDTLRSVERAYQRGTGGTSGATFLEGLLFLIGYAPAFFDRFDADLPPGIDLPDPATVIEQLEEDATPESVDAVLVLNSDYGSVLLGVEEALFGDVDRLNGVAVEGDFSSVFKKVERRPAVVGRGNPAKELDHDAIDEDAPMSMGYKSGFDDSNPAESRVTWDDGPFAGGTTLLASRLGIDLDSWYEFDEETRVGQMFTMDHTPEDIGRTGEALGADSGITEESVENLEKHAREHGCVGHSAKAARARDDDFEPLILRRSEGNISDPAHDAGMNFTSLQSGIEDFLETRKAMDDLADVEAHKSGIVDFLTTERRGTFLVPPRSLRALPSPRPDEE</sequence>
<dbReference type="AlphaFoldDB" id="A0AAP2Z5S2"/>
<dbReference type="SUPFAM" id="SSF54909">
    <property type="entry name" value="Dimeric alpha+beta barrel"/>
    <property type="match status" value="1"/>
</dbReference>
<gene>
    <name evidence="1" type="ORF">OB919_04555</name>
</gene>
<organism evidence="1 2">
    <name type="scientific">Natronosalvus hydrolyticus</name>
    <dbReference type="NCBI Taxonomy" id="2979988"/>
    <lineage>
        <taxon>Archaea</taxon>
        <taxon>Methanobacteriati</taxon>
        <taxon>Methanobacteriota</taxon>
        <taxon>Stenosarchaea group</taxon>
        <taxon>Halobacteria</taxon>
        <taxon>Halobacteriales</taxon>
        <taxon>Natrialbaceae</taxon>
        <taxon>Natronosalvus</taxon>
    </lineage>
</organism>
<dbReference type="Pfam" id="PF24152">
    <property type="entry name" value="DUF7405"/>
    <property type="match status" value="1"/>
</dbReference>
<dbReference type="InterPro" id="IPR011008">
    <property type="entry name" value="Dimeric_a/b-barrel"/>
</dbReference>
<keyword evidence="2" id="KW-1185">Reference proteome</keyword>
<dbReference type="PROSITE" id="PS51257">
    <property type="entry name" value="PROKAR_LIPOPROTEIN"/>
    <property type="match status" value="1"/>
</dbReference>
<comment type="caution">
    <text evidence="1">The sequence shown here is derived from an EMBL/GenBank/DDBJ whole genome shotgun (WGS) entry which is preliminary data.</text>
</comment>
<reference evidence="1 2" key="1">
    <citation type="submission" date="2022-09" db="EMBL/GenBank/DDBJ databases">
        <title>Enrichment on poylsaccharides allowed isolation of novel metabolic and taxonomic groups of Haloarchaea.</title>
        <authorList>
            <person name="Sorokin D.Y."/>
            <person name="Elcheninov A.G."/>
            <person name="Khizhniak T.V."/>
            <person name="Kolganova T.V."/>
            <person name="Kublanov I.V."/>
        </authorList>
    </citation>
    <scope>NUCLEOTIDE SEQUENCE [LARGE SCALE GENOMIC DNA]</scope>
    <source>
        <strain evidence="1 2">AArc-curdl1</strain>
    </source>
</reference>
<protein>
    <recommendedName>
        <fullName evidence="3">Tat pathway signal protein</fullName>
    </recommendedName>
</protein>
<evidence type="ECO:0008006" key="3">
    <source>
        <dbReference type="Google" id="ProtNLM"/>
    </source>
</evidence>
<dbReference type="InterPro" id="IPR006311">
    <property type="entry name" value="TAT_signal"/>
</dbReference>
<dbReference type="Proteomes" id="UP001321047">
    <property type="component" value="Unassembled WGS sequence"/>
</dbReference>
<dbReference type="PROSITE" id="PS51318">
    <property type="entry name" value="TAT"/>
    <property type="match status" value="1"/>
</dbReference>
<evidence type="ECO:0000313" key="1">
    <source>
        <dbReference type="EMBL" id="MCU4751259.1"/>
    </source>
</evidence>
<proteinExistence type="predicted"/>
<dbReference type="InterPro" id="IPR055828">
    <property type="entry name" value="DUF7405"/>
</dbReference>
<dbReference type="RefSeq" id="WP_342806844.1">
    <property type="nucleotide sequence ID" value="NZ_JAOPJZ010000002.1"/>
</dbReference>
<name>A0AAP2Z5S2_9EURY</name>